<dbReference type="AlphaFoldDB" id="Q38FS1"/>
<dbReference type="Proteomes" id="UP000008524">
    <property type="component" value="Chromosome 9"/>
</dbReference>
<reference evidence="2 3" key="1">
    <citation type="journal article" date="2005" name="Science">
        <title>Comparative genomics of trypanosomatid parasitic protozoa.</title>
        <authorList>
            <person name="El-Sayed N.M."/>
            <person name="Myler P.J."/>
            <person name="Blandin G."/>
            <person name="Berriman M."/>
            <person name="Crabtree J."/>
            <person name="Aggarwal G."/>
            <person name="Caler E."/>
            <person name="Renauld H."/>
            <person name="Worthey E.A."/>
            <person name="Hertz-Fowler C."/>
            <person name="Ghedin E."/>
            <person name="Peacock C."/>
            <person name="Bartholomeu D.C."/>
            <person name="Haas B.J."/>
            <person name="Tran A.N."/>
            <person name="Wortman J.R."/>
            <person name="Alsmark U.C."/>
            <person name="Angiuoli S."/>
            <person name="Anupama A."/>
            <person name="Badger J."/>
            <person name="Bringaud F."/>
            <person name="Cadag E."/>
            <person name="Carlton J.M."/>
            <person name="Cerqueira G.C."/>
            <person name="Creasy T."/>
            <person name="Delcher A.L."/>
            <person name="Djikeng A."/>
            <person name="Embley T.M."/>
            <person name="Hauser C."/>
            <person name="Ivens A.C."/>
            <person name="Kummerfeld S.K."/>
            <person name="Pereira-Leal J.B."/>
            <person name="Nilsson D."/>
            <person name="Peterson J."/>
            <person name="Salzberg S.L."/>
            <person name="Shallom J."/>
            <person name="Silva J.C."/>
            <person name="Sundaram J."/>
            <person name="Westenberger S."/>
            <person name="White O."/>
            <person name="Melville S.E."/>
            <person name="Donelson J.E."/>
            <person name="Andersson B."/>
            <person name="Stuart K.D."/>
            <person name="Hall N."/>
        </authorList>
    </citation>
    <scope>NUCLEOTIDE SEQUENCE [LARGE SCALE GENOMIC DNA]</scope>
    <source>
        <strain evidence="2 3">927/4 GUTat10.1</strain>
    </source>
</reference>
<reference evidence="2 3" key="2">
    <citation type="journal article" date="2005" name="Science">
        <title>The genome of the African trypanosome Trypanosoma brucei.</title>
        <authorList>
            <person name="Berriman M."/>
            <person name="Ghedin E."/>
            <person name="Hertz-Fowler C."/>
            <person name="Blandin G."/>
            <person name="Renauld H."/>
            <person name="Bartholomeu D.C."/>
            <person name="Lennard N.J."/>
            <person name="Caler E."/>
            <person name="Hamlin N.E."/>
            <person name="Haas B."/>
            <person name="Bohme U."/>
            <person name="Hannick L."/>
            <person name="Aslett M.A."/>
            <person name="Shallom J."/>
            <person name="Marcello L."/>
            <person name="Hou L."/>
            <person name="Wickstead B."/>
            <person name="Alsmark U.C."/>
            <person name="Arrowsmith C."/>
            <person name="Atkin R.J."/>
            <person name="Barron A.J."/>
            <person name="Bringaud F."/>
            <person name="Brooks K."/>
            <person name="Carrington M."/>
            <person name="Cherevach I."/>
            <person name="Chillingworth T.J."/>
            <person name="Churcher C."/>
            <person name="Clark L.N."/>
            <person name="Corton C.H."/>
            <person name="Cronin A."/>
            <person name="Davies R.M."/>
            <person name="Doggett J."/>
            <person name="Djikeng A."/>
            <person name="Feldblyum T."/>
            <person name="Field M.C."/>
            <person name="Fraser A."/>
            <person name="Goodhead I."/>
            <person name="Hance Z."/>
            <person name="Harper D."/>
            <person name="Harris B.R."/>
            <person name="Hauser H."/>
            <person name="Hostetler J."/>
            <person name="Ivens A."/>
            <person name="Jagels K."/>
            <person name="Johnson D."/>
            <person name="Johnson J."/>
            <person name="Jones K."/>
            <person name="Kerhornou A.X."/>
            <person name="Koo H."/>
            <person name="Larke N."/>
            <person name="Landfear S."/>
            <person name="Larkin C."/>
            <person name="Leech V."/>
            <person name="Line A."/>
            <person name="Lord A."/>
            <person name="Macleod A."/>
            <person name="Mooney P.J."/>
            <person name="Moule S."/>
            <person name="Martin D.M."/>
            <person name="Morgan G.W."/>
            <person name="Mungall K."/>
            <person name="Norbertczak H."/>
            <person name="Ormond D."/>
            <person name="Pai G."/>
            <person name="Peacock C.S."/>
            <person name="Peterson J."/>
            <person name="Quail M.A."/>
            <person name="Rabbinowitsch E."/>
            <person name="Rajandream M.A."/>
            <person name="Reitter C."/>
            <person name="Salzberg S.L."/>
            <person name="Sanders M."/>
            <person name="Schobel S."/>
            <person name="Sharp S."/>
            <person name="Simmonds M."/>
            <person name="Simpson A.J."/>
            <person name="Tallon L."/>
            <person name="Turner C.M."/>
            <person name="Tait A."/>
            <person name="Tivey A.R."/>
            <person name="Van Aken S."/>
            <person name="Walker D."/>
            <person name="Wanless D."/>
            <person name="Wang S."/>
            <person name="White B."/>
            <person name="White O."/>
            <person name="Whitehead S."/>
            <person name="Woodward J."/>
            <person name="Wortman J."/>
            <person name="Adams M.D."/>
            <person name="Embley T.M."/>
            <person name="Gull K."/>
            <person name="Ullu E."/>
            <person name="Barry J.D."/>
            <person name="Fairlamb A.H."/>
            <person name="Opperdoes F."/>
            <person name="Barrell B.G."/>
            <person name="Donelson J.E."/>
            <person name="Hall N."/>
            <person name="Fraser C.M."/>
            <person name="Melville S.E."/>
            <person name="El-Sayed N.M."/>
        </authorList>
    </citation>
    <scope>NUCLEOTIDE SEQUENCE [LARGE SCALE GENOMIC DNA]</scope>
    <source>
        <strain evidence="2 3">927/4 GUTat10.1</strain>
    </source>
</reference>
<evidence type="ECO:0000313" key="3">
    <source>
        <dbReference type="Proteomes" id="UP000008524"/>
    </source>
</evidence>
<sequence length="131" mass="15160">MHIYIIYGIPTDYEKVKRVSDSMDCEKYEGTVEVPLTNVGDTVGVSFYFHFSYSSFAISLMSSCCFNSKWYDILWSARLQFYHKHSELQSGNGRENDKKKKGGKKKGVKKGAFNIYRFFSSAFSPFPWELV</sequence>
<dbReference type="RefSeq" id="XP_803557.1">
    <property type="nucleotide sequence ID" value="XM_798464.1"/>
</dbReference>
<proteinExistence type="predicted"/>
<gene>
    <name evidence="2" type="ORF">Tb09.160.1150</name>
</gene>
<dbReference type="PaxDb" id="5691-EAN76349"/>
<evidence type="ECO:0000256" key="1">
    <source>
        <dbReference type="SAM" id="MobiDB-lite"/>
    </source>
</evidence>
<organism evidence="2 3">
    <name type="scientific">Trypanosoma brucei brucei (strain 927/4 GUTat10.1)</name>
    <dbReference type="NCBI Taxonomy" id="185431"/>
    <lineage>
        <taxon>Eukaryota</taxon>
        <taxon>Discoba</taxon>
        <taxon>Euglenozoa</taxon>
        <taxon>Kinetoplastea</taxon>
        <taxon>Metakinetoplastina</taxon>
        <taxon>Trypanosomatida</taxon>
        <taxon>Trypanosomatidae</taxon>
        <taxon>Trypanosoma</taxon>
    </lineage>
</organism>
<evidence type="ECO:0000313" key="2">
    <source>
        <dbReference type="EMBL" id="EAN76349.1"/>
    </source>
</evidence>
<keyword evidence="3" id="KW-1185">Reference proteome</keyword>
<accession>Q38FS1</accession>
<dbReference type="KEGG" id="tbr:Tb09.160.1150"/>
<feature type="region of interest" description="Disordered" evidence="1">
    <location>
        <begin position="88"/>
        <end position="107"/>
    </location>
</feature>
<dbReference type="EMBL" id="CM000207">
    <property type="protein sequence ID" value="EAN76349.1"/>
    <property type="molecule type" value="Genomic_DNA"/>
</dbReference>
<dbReference type="InParanoid" id="Q38FS1"/>
<name>Q38FS1_TRYB2</name>
<protein>
    <submittedName>
        <fullName evidence="2">Uncharacterized protein</fullName>
    </submittedName>
</protein>
<dbReference type="GeneID" id="3660261"/>